<dbReference type="InterPro" id="IPR036514">
    <property type="entry name" value="SGNH_hydro_sf"/>
</dbReference>
<comment type="caution">
    <text evidence="8">The sequence shown here is derived from an EMBL/GenBank/DDBJ whole genome shotgun (WGS) entry which is preliminary data.</text>
</comment>
<sequence length="351" mass="38589">MENLRSRSISTVRSSDRTAIVIVLLVALQCLVSVRGTTPQVPAMFVFGDSLVDDGNNNNLNSLAKGNYYPYGIDFPQGPTGRFCNGRTIIDFFCELIGLPYLPPYADTQGNRTTILNGVNYASAAGGILAETGQFLGERYSMRDQVLNFETTLNDIRSMNPGGNLTHYLGRSIAVLVLGSNDYINNYLLPDLYFSSHNYTAPDYANLLINSYTRQLMRATGMAPPGRCVDHVNEIVGHFNNGLRALVQQLNTNHPGAIFVYGNSYGVLGDILNNPARYGFTVIDRGCCGIGRNQGEVTCLPMQVPCLNRNQYVFWDAFHPTQAVNAIIAQRAFTGPPSDCYPINVQQMAQL</sequence>
<dbReference type="Gene3D" id="3.40.50.1110">
    <property type="entry name" value="SGNH hydrolase"/>
    <property type="match status" value="1"/>
</dbReference>
<name>A0AAV9CFS2_ACOCL</name>
<evidence type="ECO:0000256" key="1">
    <source>
        <dbReference type="ARBA" id="ARBA00004613"/>
    </source>
</evidence>
<keyword evidence="4" id="KW-0732">Signal</keyword>
<evidence type="ECO:0000256" key="6">
    <source>
        <dbReference type="ARBA" id="ARBA00022963"/>
    </source>
</evidence>
<keyword evidence="9" id="KW-1185">Reference proteome</keyword>
<evidence type="ECO:0000313" key="8">
    <source>
        <dbReference type="EMBL" id="KAK1287781.1"/>
    </source>
</evidence>
<reference evidence="8" key="1">
    <citation type="journal article" date="2023" name="Nat. Commun.">
        <title>Diploid and tetraploid genomes of Acorus and the evolution of monocots.</title>
        <authorList>
            <person name="Ma L."/>
            <person name="Liu K.W."/>
            <person name="Li Z."/>
            <person name="Hsiao Y.Y."/>
            <person name="Qi Y."/>
            <person name="Fu T."/>
            <person name="Tang G.D."/>
            <person name="Zhang D."/>
            <person name="Sun W.H."/>
            <person name="Liu D.K."/>
            <person name="Li Y."/>
            <person name="Chen G.Z."/>
            <person name="Liu X.D."/>
            <person name="Liao X.Y."/>
            <person name="Jiang Y.T."/>
            <person name="Yu X."/>
            <person name="Hao Y."/>
            <person name="Huang J."/>
            <person name="Zhao X.W."/>
            <person name="Ke S."/>
            <person name="Chen Y.Y."/>
            <person name="Wu W.L."/>
            <person name="Hsu J.L."/>
            <person name="Lin Y.F."/>
            <person name="Huang M.D."/>
            <person name="Li C.Y."/>
            <person name="Huang L."/>
            <person name="Wang Z.W."/>
            <person name="Zhao X."/>
            <person name="Zhong W.Y."/>
            <person name="Peng D.H."/>
            <person name="Ahmad S."/>
            <person name="Lan S."/>
            <person name="Zhang J.S."/>
            <person name="Tsai W.C."/>
            <person name="Van de Peer Y."/>
            <person name="Liu Z.J."/>
        </authorList>
    </citation>
    <scope>NUCLEOTIDE SEQUENCE</scope>
    <source>
        <strain evidence="8">CP</strain>
    </source>
</reference>
<dbReference type="PANTHER" id="PTHR45650">
    <property type="entry name" value="GDSL-LIKE LIPASE/ACYLHYDROLASE-RELATED"/>
    <property type="match status" value="1"/>
</dbReference>
<evidence type="ECO:0000256" key="7">
    <source>
        <dbReference type="ARBA" id="ARBA00023098"/>
    </source>
</evidence>
<dbReference type="PANTHER" id="PTHR45650:SF8">
    <property type="entry name" value="GDSL ESTERASE_LIPASE"/>
    <property type="match status" value="1"/>
</dbReference>
<dbReference type="CDD" id="cd01837">
    <property type="entry name" value="SGNH_plant_lipase_like"/>
    <property type="match status" value="1"/>
</dbReference>
<keyword evidence="7" id="KW-0443">Lipid metabolism</keyword>
<dbReference type="GO" id="GO:0016042">
    <property type="term" value="P:lipid catabolic process"/>
    <property type="evidence" value="ECO:0007669"/>
    <property type="project" value="UniProtKB-KW"/>
</dbReference>
<reference evidence="8" key="2">
    <citation type="submission" date="2023-06" db="EMBL/GenBank/DDBJ databases">
        <authorList>
            <person name="Ma L."/>
            <person name="Liu K.-W."/>
            <person name="Li Z."/>
            <person name="Hsiao Y.-Y."/>
            <person name="Qi Y."/>
            <person name="Fu T."/>
            <person name="Tang G."/>
            <person name="Zhang D."/>
            <person name="Sun W.-H."/>
            <person name="Liu D.-K."/>
            <person name="Li Y."/>
            <person name="Chen G.-Z."/>
            <person name="Liu X.-D."/>
            <person name="Liao X.-Y."/>
            <person name="Jiang Y.-T."/>
            <person name="Yu X."/>
            <person name="Hao Y."/>
            <person name="Huang J."/>
            <person name="Zhao X.-W."/>
            <person name="Ke S."/>
            <person name="Chen Y.-Y."/>
            <person name="Wu W.-L."/>
            <person name="Hsu J.-L."/>
            <person name="Lin Y.-F."/>
            <person name="Huang M.-D."/>
            <person name="Li C.-Y."/>
            <person name="Huang L."/>
            <person name="Wang Z.-W."/>
            <person name="Zhao X."/>
            <person name="Zhong W.-Y."/>
            <person name="Peng D.-H."/>
            <person name="Ahmad S."/>
            <person name="Lan S."/>
            <person name="Zhang J.-S."/>
            <person name="Tsai W.-C."/>
            <person name="Van De Peer Y."/>
            <person name="Liu Z.-J."/>
        </authorList>
    </citation>
    <scope>NUCLEOTIDE SEQUENCE</scope>
    <source>
        <strain evidence="8">CP</strain>
        <tissue evidence="8">Leaves</tissue>
    </source>
</reference>
<dbReference type="Proteomes" id="UP001180020">
    <property type="component" value="Unassembled WGS sequence"/>
</dbReference>
<dbReference type="GO" id="GO:0016788">
    <property type="term" value="F:hydrolase activity, acting on ester bonds"/>
    <property type="evidence" value="ECO:0007669"/>
    <property type="project" value="InterPro"/>
</dbReference>
<keyword evidence="6" id="KW-0442">Lipid degradation</keyword>
<protein>
    <submittedName>
        <fullName evidence="8">GDSL esterase/lipase</fullName>
    </submittedName>
</protein>
<comment type="subcellular location">
    <subcellularLocation>
        <location evidence="1">Secreted</location>
    </subcellularLocation>
</comment>
<evidence type="ECO:0000256" key="5">
    <source>
        <dbReference type="ARBA" id="ARBA00022801"/>
    </source>
</evidence>
<keyword evidence="5" id="KW-0378">Hydrolase</keyword>
<dbReference type="InterPro" id="IPR051238">
    <property type="entry name" value="GDSL_esterase/lipase"/>
</dbReference>
<evidence type="ECO:0000313" key="9">
    <source>
        <dbReference type="Proteomes" id="UP001180020"/>
    </source>
</evidence>
<evidence type="ECO:0000256" key="2">
    <source>
        <dbReference type="ARBA" id="ARBA00008668"/>
    </source>
</evidence>
<organism evidence="8 9">
    <name type="scientific">Acorus calamus</name>
    <name type="common">Sweet flag</name>
    <dbReference type="NCBI Taxonomy" id="4465"/>
    <lineage>
        <taxon>Eukaryota</taxon>
        <taxon>Viridiplantae</taxon>
        <taxon>Streptophyta</taxon>
        <taxon>Embryophyta</taxon>
        <taxon>Tracheophyta</taxon>
        <taxon>Spermatophyta</taxon>
        <taxon>Magnoliopsida</taxon>
        <taxon>Liliopsida</taxon>
        <taxon>Acoraceae</taxon>
        <taxon>Acorus</taxon>
    </lineage>
</organism>
<keyword evidence="3" id="KW-0964">Secreted</keyword>
<dbReference type="AlphaFoldDB" id="A0AAV9CFS2"/>
<comment type="similarity">
    <text evidence="2">Belongs to the 'GDSL' lipolytic enzyme family.</text>
</comment>
<dbReference type="Pfam" id="PF00657">
    <property type="entry name" value="Lipase_GDSL"/>
    <property type="match status" value="1"/>
</dbReference>
<evidence type="ECO:0000256" key="3">
    <source>
        <dbReference type="ARBA" id="ARBA00022525"/>
    </source>
</evidence>
<dbReference type="EMBL" id="JAUJYO010000019">
    <property type="protein sequence ID" value="KAK1287781.1"/>
    <property type="molecule type" value="Genomic_DNA"/>
</dbReference>
<dbReference type="InterPro" id="IPR001087">
    <property type="entry name" value="GDSL"/>
</dbReference>
<evidence type="ECO:0000256" key="4">
    <source>
        <dbReference type="ARBA" id="ARBA00022729"/>
    </source>
</evidence>
<proteinExistence type="inferred from homology"/>
<dbReference type="InterPro" id="IPR035669">
    <property type="entry name" value="SGNH_plant_lipase-like"/>
</dbReference>
<dbReference type="GO" id="GO:0005576">
    <property type="term" value="C:extracellular region"/>
    <property type="evidence" value="ECO:0007669"/>
    <property type="project" value="UniProtKB-SubCell"/>
</dbReference>
<gene>
    <name evidence="8" type="ORF">QJS10_CPB19g00200</name>
</gene>
<accession>A0AAV9CFS2</accession>